<gene>
    <name evidence="2" type="ORF">IE81DRAFT_321167</name>
</gene>
<dbReference type="CDD" id="cd23814">
    <property type="entry name" value="UEV_AKTIP"/>
    <property type="match status" value="1"/>
</dbReference>
<dbReference type="InParanoid" id="A0A316W3S9"/>
<reference evidence="2 3" key="1">
    <citation type="journal article" date="2018" name="Mol. Biol. Evol.">
        <title>Broad Genomic Sampling Reveals a Smut Pathogenic Ancestry of the Fungal Clade Ustilaginomycotina.</title>
        <authorList>
            <person name="Kijpornyongpan T."/>
            <person name="Mondo S.J."/>
            <person name="Barry K."/>
            <person name="Sandor L."/>
            <person name="Lee J."/>
            <person name="Lipzen A."/>
            <person name="Pangilinan J."/>
            <person name="LaButti K."/>
            <person name="Hainaut M."/>
            <person name="Henrissat B."/>
            <person name="Grigoriev I.V."/>
            <person name="Spatafora J.W."/>
            <person name="Aime M.C."/>
        </authorList>
    </citation>
    <scope>NUCLEOTIDE SEQUENCE [LARGE SCALE GENOMIC DNA]</scope>
    <source>
        <strain evidence="2 3">MCA 4658</strain>
    </source>
</reference>
<evidence type="ECO:0008006" key="4">
    <source>
        <dbReference type="Google" id="ProtNLM"/>
    </source>
</evidence>
<dbReference type="InterPro" id="IPR016135">
    <property type="entry name" value="UBQ-conjugating_enzyme/RWD"/>
</dbReference>
<dbReference type="Gene3D" id="3.10.110.10">
    <property type="entry name" value="Ubiquitin Conjugating Enzyme"/>
    <property type="match status" value="1"/>
</dbReference>
<proteinExistence type="predicted"/>
<accession>A0A316W3S9</accession>
<feature type="compositionally biased region" description="Polar residues" evidence="1">
    <location>
        <begin position="190"/>
        <end position="199"/>
    </location>
</feature>
<name>A0A316W3S9_9BASI</name>
<dbReference type="AlphaFoldDB" id="A0A316W3S9"/>
<dbReference type="OrthoDB" id="5596422at2759"/>
<dbReference type="EMBL" id="KZ819360">
    <property type="protein sequence ID" value="PWN44546.1"/>
    <property type="molecule type" value="Genomic_DNA"/>
</dbReference>
<evidence type="ECO:0000313" key="3">
    <source>
        <dbReference type="Proteomes" id="UP000245783"/>
    </source>
</evidence>
<feature type="region of interest" description="Disordered" evidence="1">
    <location>
        <begin position="1"/>
        <end position="21"/>
    </location>
</feature>
<dbReference type="SUPFAM" id="SSF54495">
    <property type="entry name" value="UBC-like"/>
    <property type="match status" value="1"/>
</dbReference>
<evidence type="ECO:0000313" key="2">
    <source>
        <dbReference type="EMBL" id="PWN44546.1"/>
    </source>
</evidence>
<dbReference type="RefSeq" id="XP_025371706.1">
    <property type="nucleotide sequence ID" value="XM_025513255.1"/>
</dbReference>
<dbReference type="GeneID" id="37035125"/>
<dbReference type="Proteomes" id="UP000245783">
    <property type="component" value="Unassembled WGS sequence"/>
</dbReference>
<dbReference type="STRING" id="1522189.A0A316W3S9"/>
<protein>
    <recommendedName>
        <fullName evidence="4">UBC core domain-containing protein</fullName>
    </recommendedName>
</protein>
<feature type="compositionally biased region" description="Gly residues" evidence="1">
    <location>
        <begin position="200"/>
        <end position="211"/>
    </location>
</feature>
<feature type="region of interest" description="Disordered" evidence="1">
    <location>
        <begin position="190"/>
        <end position="218"/>
    </location>
</feature>
<keyword evidence="3" id="KW-1185">Reference proteome</keyword>
<organism evidence="2 3">
    <name type="scientific">Ceraceosorus guamensis</name>
    <dbReference type="NCBI Taxonomy" id="1522189"/>
    <lineage>
        <taxon>Eukaryota</taxon>
        <taxon>Fungi</taxon>
        <taxon>Dikarya</taxon>
        <taxon>Basidiomycota</taxon>
        <taxon>Ustilaginomycotina</taxon>
        <taxon>Exobasidiomycetes</taxon>
        <taxon>Ceraceosorales</taxon>
        <taxon>Ceraceosoraceae</taxon>
        <taxon>Ceraceosorus</taxon>
    </lineage>
</organism>
<evidence type="ECO:0000256" key="1">
    <source>
        <dbReference type="SAM" id="MobiDB-lite"/>
    </source>
</evidence>
<sequence>MSFGFAASKDPSQRAPEAPPTSALLSHDAALQFAQLRQPANVPSGLYLSPTTNPTIYNGVLFVHKGYYAGAIFRFQIRYVSANRAPEVTIDESCAHPLVDPSTRRLLLASRFPSWRPRQDFLSHVLSFIKSIFKRKVLDNMTEGQVAHAELFRIYRAERSTFMKMASQSAASSQSSAKLYHASSQSTVLTSAGQDSHASSGGGGGGGGGGPSPAFLGPRFEKLKDEEYDALIKRILP</sequence>